<dbReference type="InterPro" id="IPR002347">
    <property type="entry name" value="SDR_fam"/>
</dbReference>
<accession>A0ABS2V2N8</accession>
<evidence type="ECO:0000259" key="3">
    <source>
        <dbReference type="SMART" id="SM00822"/>
    </source>
</evidence>
<dbReference type="PRINTS" id="PR00081">
    <property type="entry name" value="GDHRDH"/>
</dbReference>
<reference evidence="4 5" key="1">
    <citation type="journal article" date="2016" name="Arch. Microbiol.">
        <title>Streptomyces zhihengii sp. nov., isolated from rhizospheric soil of Psammosilene tunicoides.</title>
        <authorList>
            <person name="Huang M.J."/>
            <person name="Fei J.J."/>
            <person name="Salam N."/>
            <person name="Kim C.J."/>
            <person name="Hozzein W.N."/>
            <person name="Xiao M."/>
            <person name="Huang H.Q."/>
            <person name="Li W.J."/>
        </authorList>
    </citation>
    <scope>NUCLEOTIDE SEQUENCE [LARGE SCALE GENOMIC DNA]</scope>
    <source>
        <strain evidence="4 5">YIM T102</strain>
    </source>
</reference>
<dbReference type="SMART" id="SM00822">
    <property type="entry name" value="PKS_KR"/>
    <property type="match status" value="1"/>
</dbReference>
<dbReference type="PANTHER" id="PTHR43639:SF1">
    <property type="entry name" value="SHORT-CHAIN DEHYDROGENASE_REDUCTASE FAMILY PROTEIN"/>
    <property type="match status" value="1"/>
</dbReference>
<keyword evidence="2" id="KW-0560">Oxidoreductase</keyword>
<comment type="similarity">
    <text evidence="1">Belongs to the short-chain dehydrogenases/reductases (SDR) family.</text>
</comment>
<evidence type="ECO:0000313" key="5">
    <source>
        <dbReference type="Proteomes" id="UP000664109"/>
    </source>
</evidence>
<dbReference type="Pfam" id="PF13561">
    <property type="entry name" value="adh_short_C2"/>
    <property type="match status" value="1"/>
</dbReference>
<dbReference type="PRINTS" id="PR00080">
    <property type="entry name" value="SDRFAMILY"/>
</dbReference>
<name>A0ABS2V2N8_9ACTN</name>
<evidence type="ECO:0000313" key="4">
    <source>
        <dbReference type="EMBL" id="MBM9623280.1"/>
    </source>
</evidence>
<dbReference type="InterPro" id="IPR057326">
    <property type="entry name" value="KR_dom"/>
</dbReference>
<sequence length="260" mass="26056">MDGVGGVNGRTGRTALVTGASRGIGRAIAARLAADGAEVVVHYGSDAAGAAGTVEAIERAGGTAHAVRAELGVDGDAETLLAGVAERLSGRPLDILVNNAAAAPAGPLGTTSRAEFDRLFAVNVRAPYFIVEQALPLLPDGGRIITISSVATRMANPAQTSFAMTKAAVETMSRTLANQLGARGITVNAVAPGATRTEANGDVFEVPGLAARITGATALDRLGSADDVADVVAFLASDAARWITGQVVDASGGLFLGPRS</sequence>
<feature type="domain" description="Ketoreductase" evidence="3">
    <location>
        <begin position="13"/>
        <end position="193"/>
    </location>
</feature>
<dbReference type="Proteomes" id="UP000664109">
    <property type="component" value="Unassembled WGS sequence"/>
</dbReference>
<dbReference type="Gene3D" id="3.40.50.720">
    <property type="entry name" value="NAD(P)-binding Rossmann-like Domain"/>
    <property type="match status" value="1"/>
</dbReference>
<evidence type="ECO:0000256" key="1">
    <source>
        <dbReference type="ARBA" id="ARBA00006484"/>
    </source>
</evidence>
<comment type="caution">
    <text evidence="4">The sequence shown here is derived from an EMBL/GenBank/DDBJ whole genome shotgun (WGS) entry which is preliminary data.</text>
</comment>
<dbReference type="RefSeq" id="WP_205377433.1">
    <property type="nucleotide sequence ID" value="NZ_JAFEJA010000002.1"/>
</dbReference>
<dbReference type="SUPFAM" id="SSF51735">
    <property type="entry name" value="NAD(P)-binding Rossmann-fold domains"/>
    <property type="match status" value="1"/>
</dbReference>
<proteinExistence type="inferred from homology"/>
<evidence type="ECO:0000256" key="2">
    <source>
        <dbReference type="ARBA" id="ARBA00023002"/>
    </source>
</evidence>
<gene>
    <name evidence="4" type="ORF">JE024_32285</name>
</gene>
<keyword evidence="5" id="KW-1185">Reference proteome</keyword>
<dbReference type="PANTHER" id="PTHR43639">
    <property type="entry name" value="OXIDOREDUCTASE, SHORT-CHAIN DEHYDROGENASE/REDUCTASE FAMILY (AFU_ORTHOLOGUE AFUA_5G02870)"/>
    <property type="match status" value="1"/>
</dbReference>
<protein>
    <submittedName>
        <fullName evidence="4">SDR family oxidoreductase</fullName>
    </submittedName>
</protein>
<dbReference type="EMBL" id="JAFEJA010000002">
    <property type="protein sequence ID" value="MBM9623280.1"/>
    <property type="molecule type" value="Genomic_DNA"/>
</dbReference>
<dbReference type="InterPro" id="IPR036291">
    <property type="entry name" value="NAD(P)-bd_dom_sf"/>
</dbReference>
<organism evidence="4 5">
    <name type="scientific">Streptomyces zhihengii</name>
    <dbReference type="NCBI Taxonomy" id="1818004"/>
    <lineage>
        <taxon>Bacteria</taxon>
        <taxon>Bacillati</taxon>
        <taxon>Actinomycetota</taxon>
        <taxon>Actinomycetes</taxon>
        <taxon>Kitasatosporales</taxon>
        <taxon>Streptomycetaceae</taxon>
        <taxon>Streptomyces</taxon>
    </lineage>
</organism>